<dbReference type="AlphaFoldDB" id="A0A314YZV4"/>
<feature type="compositionally biased region" description="Basic and acidic residues" evidence="1">
    <location>
        <begin position="16"/>
        <end position="39"/>
    </location>
</feature>
<evidence type="ECO:0000256" key="1">
    <source>
        <dbReference type="SAM" id="MobiDB-lite"/>
    </source>
</evidence>
<dbReference type="EMBL" id="PJQY01000291">
    <property type="protein sequence ID" value="PQQ13595.1"/>
    <property type="molecule type" value="Genomic_DNA"/>
</dbReference>
<keyword evidence="3" id="KW-1185">Reference proteome</keyword>
<feature type="region of interest" description="Disordered" evidence="1">
    <location>
        <begin position="1"/>
        <end position="85"/>
    </location>
</feature>
<evidence type="ECO:0000313" key="3">
    <source>
        <dbReference type="Proteomes" id="UP000250321"/>
    </source>
</evidence>
<sequence>MEPRLRRRWRGGSRRGGRERTTGGERGKEESHSCEDIRRAPSSGQLQFAQALRQQRGVESSLPPGWLDRRRRRHHLSQGIEANPN</sequence>
<accession>A0A314YZV4</accession>
<comment type="caution">
    <text evidence="2">The sequence shown here is derived from an EMBL/GenBank/DDBJ whole genome shotgun (WGS) entry which is preliminary data.</text>
</comment>
<reference evidence="2 3" key="1">
    <citation type="submission" date="2018-02" db="EMBL/GenBank/DDBJ databases">
        <title>Draft genome of wild Prunus yedoensis var. nudiflora.</title>
        <authorList>
            <person name="Baek S."/>
            <person name="Kim J.-H."/>
            <person name="Choi K."/>
            <person name="Kim G.-B."/>
            <person name="Cho A."/>
            <person name="Jang H."/>
            <person name="Shin C.-H."/>
            <person name="Yu H.-J."/>
            <person name="Mun J.-H."/>
        </authorList>
    </citation>
    <scope>NUCLEOTIDE SEQUENCE [LARGE SCALE GENOMIC DNA]</scope>
    <source>
        <strain evidence="3">cv. Jeju island</strain>
        <tissue evidence="2">Leaf</tissue>
    </source>
</reference>
<feature type="compositionally biased region" description="Low complexity" evidence="1">
    <location>
        <begin position="44"/>
        <end position="57"/>
    </location>
</feature>
<name>A0A314YZV4_PRUYE</name>
<protein>
    <submittedName>
        <fullName evidence="2">Uncharacterized protein</fullName>
    </submittedName>
</protein>
<proteinExistence type="predicted"/>
<feature type="compositionally biased region" description="Basic residues" evidence="1">
    <location>
        <begin position="1"/>
        <end position="15"/>
    </location>
</feature>
<organism evidence="2 3">
    <name type="scientific">Prunus yedoensis var. nudiflora</name>
    <dbReference type="NCBI Taxonomy" id="2094558"/>
    <lineage>
        <taxon>Eukaryota</taxon>
        <taxon>Viridiplantae</taxon>
        <taxon>Streptophyta</taxon>
        <taxon>Embryophyta</taxon>
        <taxon>Tracheophyta</taxon>
        <taxon>Spermatophyta</taxon>
        <taxon>Magnoliopsida</taxon>
        <taxon>eudicotyledons</taxon>
        <taxon>Gunneridae</taxon>
        <taxon>Pentapetalae</taxon>
        <taxon>rosids</taxon>
        <taxon>fabids</taxon>
        <taxon>Rosales</taxon>
        <taxon>Rosaceae</taxon>
        <taxon>Amygdaloideae</taxon>
        <taxon>Amygdaleae</taxon>
        <taxon>Prunus</taxon>
    </lineage>
</organism>
<evidence type="ECO:0000313" key="2">
    <source>
        <dbReference type="EMBL" id="PQQ13595.1"/>
    </source>
</evidence>
<dbReference type="Proteomes" id="UP000250321">
    <property type="component" value="Unassembled WGS sequence"/>
</dbReference>
<gene>
    <name evidence="2" type="ORF">Pyn_34277</name>
</gene>